<feature type="compositionally biased region" description="Basic and acidic residues" evidence="1">
    <location>
        <begin position="109"/>
        <end position="120"/>
    </location>
</feature>
<name>A0ABQ0DKE3_9EUKA</name>
<dbReference type="EMBL" id="BAAFRS010000142">
    <property type="protein sequence ID" value="GAB1223335.1"/>
    <property type="molecule type" value="Genomic_DNA"/>
</dbReference>
<dbReference type="Proteomes" id="UP001628156">
    <property type="component" value="Unassembled WGS sequence"/>
</dbReference>
<evidence type="ECO:0000313" key="2">
    <source>
        <dbReference type="EMBL" id="GAB1223335.1"/>
    </source>
</evidence>
<evidence type="ECO:0000313" key="3">
    <source>
        <dbReference type="Proteomes" id="UP001628156"/>
    </source>
</evidence>
<reference evidence="2 3" key="1">
    <citation type="journal article" date="2019" name="PLoS Negl. Trop. Dis.">
        <title>Whole genome sequencing of Entamoeba nuttalli reveals mammalian host-related molecular signatures and a novel octapeptide-repeat surface protein.</title>
        <authorList>
            <person name="Tanaka M."/>
            <person name="Makiuchi T."/>
            <person name="Komiyama T."/>
            <person name="Shiina T."/>
            <person name="Osaki K."/>
            <person name="Tachibana H."/>
        </authorList>
    </citation>
    <scope>NUCLEOTIDE SEQUENCE [LARGE SCALE GENOMIC DNA]</scope>
    <source>
        <strain evidence="2 3">P19-061405</strain>
    </source>
</reference>
<protein>
    <submittedName>
        <fullName evidence="2">Uncharacterized protein</fullName>
    </submittedName>
</protein>
<evidence type="ECO:0000256" key="1">
    <source>
        <dbReference type="SAM" id="MobiDB-lite"/>
    </source>
</evidence>
<proteinExistence type="predicted"/>
<gene>
    <name evidence="2" type="ORF">ENUP19_0142G0016</name>
</gene>
<organism evidence="2 3">
    <name type="scientific">Entamoeba nuttalli</name>
    <dbReference type="NCBI Taxonomy" id="412467"/>
    <lineage>
        <taxon>Eukaryota</taxon>
        <taxon>Amoebozoa</taxon>
        <taxon>Evosea</taxon>
        <taxon>Archamoebae</taxon>
        <taxon>Mastigamoebida</taxon>
        <taxon>Entamoebidae</taxon>
        <taxon>Entamoeba</taxon>
    </lineage>
</organism>
<comment type="caution">
    <text evidence="2">The sequence shown here is derived from an EMBL/GenBank/DDBJ whole genome shotgun (WGS) entry which is preliminary data.</text>
</comment>
<feature type="region of interest" description="Disordered" evidence="1">
    <location>
        <begin position="109"/>
        <end position="137"/>
    </location>
</feature>
<sequence length="137" mass="15802">MDCKMISRTDVVDSCFEYSKVMGDGYISGIPDVSIKAKQVGVIVKKERANVLLFEYAQNKRNYYDNLESSDDELSSDDEMSSSAFEEEYENNNIFGNDYINSEDLGSDMEREIEYNREMDQSDDNLESSNDHLHEEN</sequence>
<accession>A0ABQ0DKE3</accession>
<keyword evidence="3" id="KW-1185">Reference proteome</keyword>